<evidence type="ECO:0000313" key="3">
    <source>
        <dbReference type="EMBL" id="KRM03274.1"/>
    </source>
</evidence>
<evidence type="ECO:0000256" key="1">
    <source>
        <dbReference type="SAM" id="Phobius"/>
    </source>
</evidence>
<protein>
    <submittedName>
        <fullName evidence="2">Uncharacterized protein</fullName>
    </submittedName>
</protein>
<name>X0PCF1_9LACO</name>
<proteinExistence type="predicted"/>
<dbReference type="eggNOG" id="ENOG5030BSW">
    <property type="taxonomic scope" value="Bacteria"/>
</dbReference>
<dbReference type="PATRIC" id="fig|1423743.5.peg.1201"/>
<dbReference type="Proteomes" id="UP000019488">
    <property type="component" value="Unassembled WGS sequence"/>
</dbReference>
<feature type="transmembrane region" description="Helical" evidence="1">
    <location>
        <begin position="86"/>
        <end position="113"/>
    </location>
</feature>
<dbReference type="EMBL" id="BAKI01000063">
    <property type="protein sequence ID" value="GAF38028.1"/>
    <property type="molecule type" value="Genomic_DNA"/>
</dbReference>
<keyword evidence="5" id="KW-1185">Reference proteome</keyword>
<reference evidence="2" key="1">
    <citation type="journal article" date="2014" name="Genome Announc.">
        <title>Draft Genome Sequences of Two Lactobacillus Strains, L. farraginis JCM 14108T and L. composti JCM 14202T, Isolated from Compost of Distilled Shochu Residue.</title>
        <authorList>
            <person name="Yuki M."/>
            <person name="Oshima K."/>
            <person name="Suda W."/>
            <person name="Kitahara M."/>
            <person name="Kitamura K."/>
            <person name="Iida T."/>
            <person name="Hattori M."/>
            <person name="Ohkuma M."/>
        </authorList>
    </citation>
    <scope>NUCLEOTIDE SEQUENCE [LARGE SCALE GENOMIC DNA]</scope>
    <source>
        <strain evidence="2">JCM 14108</strain>
    </source>
</reference>
<organism evidence="2 4">
    <name type="scientific">Lentilactobacillus farraginis DSM 18382 = JCM 14108</name>
    <dbReference type="NCBI Taxonomy" id="1423743"/>
    <lineage>
        <taxon>Bacteria</taxon>
        <taxon>Bacillati</taxon>
        <taxon>Bacillota</taxon>
        <taxon>Bacilli</taxon>
        <taxon>Lactobacillales</taxon>
        <taxon>Lactobacillaceae</taxon>
        <taxon>Lentilactobacillus</taxon>
    </lineage>
</organism>
<keyword evidence="1" id="KW-0812">Transmembrane</keyword>
<comment type="caution">
    <text evidence="2">The sequence shown here is derived from an EMBL/GenBank/DDBJ whole genome shotgun (WGS) entry which is preliminary data.</text>
</comment>
<keyword evidence="1" id="KW-0472">Membrane</keyword>
<dbReference type="Proteomes" id="UP000051966">
    <property type="component" value="Unassembled WGS sequence"/>
</dbReference>
<sequence length="198" mass="23110">MLGKKKLIVYLSKVKRNPFVILWVLLCIGQGIAMFVDPPSFQYTSEKLRIDVIYMMYRLLSWFIWTMKLALPALILSLFPTYFFSGIFLSIIGSGQFSVALIPLVVEIMTLHFQVISDWGILLVNSVYLIGILIIQLIWFSFIKKLSESYKYRLQYDHKKSFIINWWNAFKEVGSSEFKVLLVVYFSVLILKVLTILL</sequence>
<gene>
    <name evidence="3" type="ORF">FD41_GL001163</name>
    <name evidence="2" type="ORF">JCM14108_3126</name>
</gene>
<dbReference type="RefSeq" id="WP_035181362.1">
    <property type="nucleotide sequence ID" value="NZ_AZFY01000131.1"/>
</dbReference>
<keyword evidence="1" id="KW-1133">Transmembrane helix</keyword>
<feature type="transmembrane region" description="Helical" evidence="1">
    <location>
        <begin position="56"/>
        <end position="79"/>
    </location>
</feature>
<reference evidence="3 5" key="2">
    <citation type="journal article" date="2015" name="Genome Announc.">
        <title>Expanding the biotechnology potential of lactobacilli through comparative genomics of 213 strains and associated genera.</title>
        <authorList>
            <person name="Sun Z."/>
            <person name="Harris H.M."/>
            <person name="McCann A."/>
            <person name="Guo C."/>
            <person name="Argimon S."/>
            <person name="Zhang W."/>
            <person name="Yang X."/>
            <person name="Jeffery I.B."/>
            <person name="Cooney J.C."/>
            <person name="Kagawa T.F."/>
            <person name="Liu W."/>
            <person name="Song Y."/>
            <person name="Salvetti E."/>
            <person name="Wrobel A."/>
            <person name="Rasinkangas P."/>
            <person name="Parkhill J."/>
            <person name="Rea M.C."/>
            <person name="O'Sullivan O."/>
            <person name="Ritari J."/>
            <person name="Douillard F.P."/>
            <person name="Paul Ross R."/>
            <person name="Yang R."/>
            <person name="Briner A.E."/>
            <person name="Felis G.E."/>
            <person name="de Vos W.M."/>
            <person name="Barrangou R."/>
            <person name="Klaenhammer T.R."/>
            <person name="Caufield P.W."/>
            <person name="Cui Y."/>
            <person name="Zhang H."/>
            <person name="O'Toole P.W."/>
        </authorList>
    </citation>
    <scope>NUCLEOTIDE SEQUENCE [LARGE SCALE GENOMIC DNA]</scope>
    <source>
        <strain evidence="3 5">DSM 18382</strain>
    </source>
</reference>
<evidence type="ECO:0000313" key="2">
    <source>
        <dbReference type="EMBL" id="GAF38028.1"/>
    </source>
</evidence>
<evidence type="ECO:0000313" key="5">
    <source>
        <dbReference type="Proteomes" id="UP000051966"/>
    </source>
</evidence>
<feature type="transmembrane region" description="Helical" evidence="1">
    <location>
        <begin position="180"/>
        <end position="197"/>
    </location>
</feature>
<feature type="transmembrane region" description="Helical" evidence="1">
    <location>
        <begin position="20"/>
        <end position="36"/>
    </location>
</feature>
<dbReference type="AlphaFoldDB" id="X0PCF1"/>
<dbReference type="EMBL" id="AZFY01000131">
    <property type="protein sequence ID" value="KRM03274.1"/>
    <property type="molecule type" value="Genomic_DNA"/>
</dbReference>
<evidence type="ECO:0000313" key="4">
    <source>
        <dbReference type="Proteomes" id="UP000019488"/>
    </source>
</evidence>
<feature type="transmembrane region" description="Helical" evidence="1">
    <location>
        <begin position="119"/>
        <end position="143"/>
    </location>
</feature>
<accession>X0PCF1</accession>
<dbReference type="OrthoDB" id="9998144at2"/>